<keyword evidence="2" id="KW-0274">FAD</keyword>
<dbReference type="Pfam" id="PF03450">
    <property type="entry name" value="CO_deh_flav_C"/>
    <property type="match status" value="1"/>
</dbReference>
<dbReference type="InterPro" id="IPR036318">
    <property type="entry name" value="FAD-bd_PCMH-like_sf"/>
</dbReference>
<dbReference type="InterPro" id="IPR016166">
    <property type="entry name" value="FAD-bd_PCMH"/>
</dbReference>
<dbReference type="GO" id="GO:0016491">
    <property type="term" value="F:oxidoreductase activity"/>
    <property type="evidence" value="ECO:0007669"/>
    <property type="project" value="UniProtKB-KW"/>
</dbReference>
<dbReference type="InterPro" id="IPR051312">
    <property type="entry name" value="Diverse_Substr_Oxidored"/>
</dbReference>
<evidence type="ECO:0000313" key="6">
    <source>
        <dbReference type="Proteomes" id="UP000046122"/>
    </source>
</evidence>
<dbReference type="Pfam" id="PF00941">
    <property type="entry name" value="FAD_binding_5"/>
    <property type="match status" value="1"/>
</dbReference>
<dbReference type="AlphaFoldDB" id="A0A090GSZ2"/>
<dbReference type="InterPro" id="IPR036683">
    <property type="entry name" value="CO_DH_flav_C_dom_sf"/>
</dbReference>
<evidence type="ECO:0000256" key="1">
    <source>
        <dbReference type="ARBA" id="ARBA00022630"/>
    </source>
</evidence>
<evidence type="ECO:0000256" key="3">
    <source>
        <dbReference type="ARBA" id="ARBA00023002"/>
    </source>
</evidence>
<feature type="domain" description="FAD-binding PCMH-type" evidence="4">
    <location>
        <begin position="1"/>
        <end position="173"/>
    </location>
</feature>
<dbReference type="InterPro" id="IPR016169">
    <property type="entry name" value="FAD-bd_PCMH_sub2"/>
</dbReference>
<reference evidence="5 6" key="1">
    <citation type="submission" date="2014-08" db="EMBL/GenBank/DDBJ databases">
        <authorList>
            <person name="Moulin Lionel"/>
        </authorList>
    </citation>
    <scope>NUCLEOTIDE SEQUENCE [LARGE SCALE GENOMIC DNA]</scope>
</reference>
<dbReference type="Gene3D" id="3.30.43.10">
    <property type="entry name" value="Uridine Diphospho-n-acetylenolpyruvylglucosamine Reductase, domain 2"/>
    <property type="match status" value="1"/>
</dbReference>
<gene>
    <name evidence="5" type="ORF">MPL3365_130557</name>
</gene>
<proteinExistence type="predicted"/>
<accession>A0A090GSZ2</accession>
<dbReference type="GO" id="GO:0071949">
    <property type="term" value="F:FAD binding"/>
    <property type="evidence" value="ECO:0007669"/>
    <property type="project" value="InterPro"/>
</dbReference>
<dbReference type="Gene3D" id="3.30.465.10">
    <property type="match status" value="1"/>
</dbReference>
<evidence type="ECO:0000259" key="4">
    <source>
        <dbReference type="PROSITE" id="PS51387"/>
    </source>
</evidence>
<dbReference type="InterPro" id="IPR005107">
    <property type="entry name" value="CO_DH_flav_C"/>
</dbReference>
<dbReference type="PANTHER" id="PTHR42659:SF2">
    <property type="entry name" value="XANTHINE DEHYDROGENASE SUBUNIT C-RELATED"/>
    <property type="match status" value="1"/>
</dbReference>
<name>A0A090GSZ2_MESPL</name>
<organism evidence="5 6">
    <name type="scientific">Mesorhizobium plurifarium</name>
    <dbReference type="NCBI Taxonomy" id="69974"/>
    <lineage>
        <taxon>Bacteria</taxon>
        <taxon>Pseudomonadati</taxon>
        <taxon>Pseudomonadota</taxon>
        <taxon>Alphaproteobacteria</taxon>
        <taxon>Hyphomicrobiales</taxon>
        <taxon>Phyllobacteriaceae</taxon>
        <taxon>Mesorhizobium</taxon>
    </lineage>
</organism>
<dbReference type="PANTHER" id="PTHR42659">
    <property type="entry name" value="XANTHINE DEHYDROGENASE SUBUNIT C-RELATED"/>
    <property type="match status" value="1"/>
</dbReference>
<sequence length="293" mass="31475">MKAFEYHRPHTVSEAVELLSRHQYEARILAGGQSLLNMMKWRLAAPSVLVDANRLAELSSIRREDSAVRIGAMARYRDLPSGVPESCGAIHDAVAVIADFQVRNLGTLGGSCCQADPFGDMPNVVVALGAEMTASSVRGERQISVDNFFLGPLQTTLEPDEMLCAIRLPLGAARTGSAYEKFSWREGDFAIVSVAAAIGLDSAGSAVSSRIVIGGLGLGPVRLGRTEEMIIGADKGADVIKAAADQASREVHPEDDRIYGSARYKRELVRTLTAKALARAWNRAENHKGSATR</sequence>
<keyword evidence="1" id="KW-0285">Flavoprotein</keyword>
<dbReference type="InterPro" id="IPR002346">
    <property type="entry name" value="Mopterin_DH_FAD-bd"/>
</dbReference>
<dbReference type="SMART" id="SM01092">
    <property type="entry name" value="CO_deh_flav_C"/>
    <property type="match status" value="1"/>
</dbReference>
<protein>
    <submittedName>
        <fullName evidence="5">Molybdopterin dehydrogenase FAD-binding protein</fullName>
    </submittedName>
</protein>
<evidence type="ECO:0000313" key="5">
    <source>
        <dbReference type="EMBL" id="CDX51600.1"/>
    </source>
</evidence>
<dbReference type="InterPro" id="IPR016167">
    <property type="entry name" value="FAD-bd_PCMH_sub1"/>
</dbReference>
<dbReference type="Gene3D" id="3.30.390.50">
    <property type="entry name" value="CO dehydrogenase flavoprotein, C-terminal domain"/>
    <property type="match status" value="1"/>
</dbReference>
<dbReference type="Proteomes" id="UP000046122">
    <property type="component" value="Unassembled WGS sequence"/>
</dbReference>
<dbReference type="SUPFAM" id="SSF56176">
    <property type="entry name" value="FAD-binding/transporter-associated domain-like"/>
    <property type="match status" value="1"/>
</dbReference>
<dbReference type="EMBL" id="CCNE01000005">
    <property type="protein sequence ID" value="CDX51600.1"/>
    <property type="molecule type" value="Genomic_DNA"/>
</dbReference>
<evidence type="ECO:0000256" key="2">
    <source>
        <dbReference type="ARBA" id="ARBA00022827"/>
    </source>
</evidence>
<dbReference type="SUPFAM" id="SSF55447">
    <property type="entry name" value="CO dehydrogenase flavoprotein C-terminal domain-like"/>
    <property type="match status" value="1"/>
</dbReference>
<dbReference type="PROSITE" id="PS51387">
    <property type="entry name" value="FAD_PCMH"/>
    <property type="match status" value="1"/>
</dbReference>
<keyword evidence="3" id="KW-0560">Oxidoreductase</keyword>